<feature type="domain" description="Fungal-type protein kinase" evidence="2">
    <location>
        <begin position="149"/>
        <end position="593"/>
    </location>
</feature>
<dbReference type="PANTHER" id="PTHR38248">
    <property type="entry name" value="FUNK1 6"/>
    <property type="match status" value="1"/>
</dbReference>
<evidence type="ECO:0000313" key="5">
    <source>
        <dbReference type="Proteomes" id="UP000663827"/>
    </source>
</evidence>
<organism evidence="4 5">
    <name type="scientific">Rhizoctonia solani</name>
    <dbReference type="NCBI Taxonomy" id="456999"/>
    <lineage>
        <taxon>Eukaryota</taxon>
        <taxon>Fungi</taxon>
        <taxon>Dikarya</taxon>
        <taxon>Basidiomycota</taxon>
        <taxon>Agaricomycotina</taxon>
        <taxon>Agaricomycetes</taxon>
        <taxon>Cantharellales</taxon>
        <taxon>Ceratobasidiaceae</taxon>
        <taxon>Rhizoctonia</taxon>
    </lineage>
</organism>
<dbReference type="AlphaFoldDB" id="A0A8H3DSH0"/>
<dbReference type="PANTHER" id="PTHR38248:SF2">
    <property type="entry name" value="FUNK1 11"/>
    <property type="match status" value="1"/>
</dbReference>
<dbReference type="Proteomes" id="UP000663827">
    <property type="component" value="Unassembled WGS sequence"/>
</dbReference>
<evidence type="ECO:0000256" key="1">
    <source>
        <dbReference type="SAM" id="MobiDB-lite"/>
    </source>
</evidence>
<dbReference type="EMBL" id="CAJNJQ010000506">
    <property type="protein sequence ID" value="CAE7082778.1"/>
    <property type="molecule type" value="Genomic_DNA"/>
</dbReference>
<dbReference type="InterPro" id="IPR011009">
    <property type="entry name" value="Kinase-like_dom_sf"/>
</dbReference>
<evidence type="ECO:0000313" key="3">
    <source>
        <dbReference type="EMBL" id="CAE6522655.1"/>
    </source>
</evidence>
<comment type="caution">
    <text evidence="4">The sequence shown here is derived from an EMBL/GenBank/DDBJ whole genome shotgun (WGS) entry which is preliminary data.</text>
</comment>
<name>A0A8H3DSH0_9AGAM</name>
<feature type="region of interest" description="Disordered" evidence="1">
    <location>
        <begin position="394"/>
        <end position="432"/>
    </location>
</feature>
<gene>
    <name evidence="3" type="ORF">RDB_LOCUS120483</name>
    <name evidence="4" type="ORF">RDB_LOCUS25053</name>
</gene>
<sequence length="725" mass="81994">MGDSPTRVKHTRSAEYRSIHVADSRMTLTRDIPVVPEVHLVSLMDSVLPLLPLEGFEITCSTLVAAGHIKSSSTSNPRWACLPQDPCTSKPAEEETFKFLEDIAEAIINSHTLESQEHVALSITGRVVPLSFRFNTSRPDGFMYFKYVNSDKVRWADIVMPMEFKNKYEGKKKLDDYAKVMWSMHHIMRTDARRKFVYGLTCENTTMRLWYNDRSDIVVSDEFDVNTNWKHLVRIILSILLASPTQLGYDPTMVANPSDDGNSEPSYDIIIHNTDTGVSKYRTIHMLSDVGANSSVGRGTRVWAVRKLVDGVPIGPSYALKDVWVHDNRPPEHQVIKKIRQDQSDYAKHFLTPLDYGYVPYDPSESSIPDNTFKTIRHQTLKPTGRALRTLALSNIRPSQSKSQHTPSGPRDSIGGFEEIPSSSRDGRDISRLGKSGRQHYRILFEEIGEPVHALRNFKDIFTAIQGGWEGLHAIHLSGYVHRDVSSGNIMLVPASGALDRRGVIMDLEYAKEITDPSAPRDVRTGTLAFMATEVASMEHHRLGSLRKKPKMLDLASLKQAWKNETTKFNPLPPFRHNPLHDMESIWWLCTWTILYFIPSTSPSQNYIDNYLKIFFGKGSALAKRVCICDYGGFLNVTSHLSETAPFISPMERWRQQLDDIYTLCYTAYDDSPTPSTGIGIHDQALQLSYEWGKECLEQLESASKLISVDLVTLAERSNNSEYDG</sequence>
<dbReference type="EMBL" id="CAJMWZ010006476">
    <property type="protein sequence ID" value="CAE6522655.1"/>
    <property type="molecule type" value="Genomic_DNA"/>
</dbReference>
<evidence type="ECO:0000259" key="2">
    <source>
        <dbReference type="Pfam" id="PF17667"/>
    </source>
</evidence>
<proteinExistence type="predicted"/>
<reference evidence="4" key="1">
    <citation type="submission" date="2021-01" db="EMBL/GenBank/DDBJ databases">
        <authorList>
            <person name="Kaushik A."/>
        </authorList>
    </citation>
    <scope>NUCLEOTIDE SEQUENCE</scope>
    <source>
        <strain evidence="4">AG5</strain>
        <strain evidence="3">Type strain: AG8-Rh-89/</strain>
    </source>
</reference>
<dbReference type="InterPro" id="IPR040976">
    <property type="entry name" value="Pkinase_fungal"/>
</dbReference>
<dbReference type="PROSITE" id="PS00109">
    <property type="entry name" value="PROTEIN_KINASE_TYR"/>
    <property type="match status" value="1"/>
</dbReference>
<dbReference type="Pfam" id="PF17667">
    <property type="entry name" value="Pkinase_fungal"/>
    <property type="match status" value="1"/>
</dbReference>
<protein>
    <recommendedName>
        <fullName evidence="2">Fungal-type protein kinase domain-containing protein</fullName>
    </recommendedName>
</protein>
<dbReference type="Gene3D" id="1.10.510.10">
    <property type="entry name" value="Transferase(Phosphotransferase) domain 1"/>
    <property type="match status" value="1"/>
</dbReference>
<feature type="compositionally biased region" description="Polar residues" evidence="1">
    <location>
        <begin position="394"/>
        <end position="407"/>
    </location>
</feature>
<dbReference type="GO" id="GO:0004672">
    <property type="term" value="F:protein kinase activity"/>
    <property type="evidence" value="ECO:0007669"/>
    <property type="project" value="InterPro"/>
</dbReference>
<dbReference type="SUPFAM" id="SSF56112">
    <property type="entry name" value="Protein kinase-like (PK-like)"/>
    <property type="match status" value="1"/>
</dbReference>
<dbReference type="Proteomes" id="UP000663850">
    <property type="component" value="Unassembled WGS sequence"/>
</dbReference>
<accession>A0A8H3DSH0</accession>
<dbReference type="InterPro" id="IPR008266">
    <property type="entry name" value="Tyr_kinase_AS"/>
</dbReference>
<evidence type="ECO:0000313" key="4">
    <source>
        <dbReference type="EMBL" id="CAE7082778.1"/>
    </source>
</evidence>